<dbReference type="AlphaFoldDB" id="A0A8X6N8U7"/>
<dbReference type="Proteomes" id="UP000887013">
    <property type="component" value="Unassembled WGS sequence"/>
</dbReference>
<evidence type="ECO:0000313" key="2">
    <source>
        <dbReference type="Proteomes" id="UP000887013"/>
    </source>
</evidence>
<accession>A0A8X6N8U7</accession>
<sequence>MGTEQIIYDYELAYKNTRGESFNFGATKLRSLGAELDKYTFLNKWRAFIDFVIRTGIQFKMLRACRSTLNSLKWNLEEIEGRKERPKWLVRYLGKRDLGRDKVLDDH</sequence>
<keyword evidence="2" id="KW-1185">Reference proteome</keyword>
<organism evidence="1 2">
    <name type="scientific">Nephila pilipes</name>
    <name type="common">Giant wood spider</name>
    <name type="synonym">Nephila maculata</name>
    <dbReference type="NCBI Taxonomy" id="299642"/>
    <lineage>
        <taxon>Eukaryota</taxon>
        <taxon>Metazoa</taxon>
        <taxon>Ecdysozoa</taxon>
        <taxon>Arthropoda</taxon>
        <taxon>Chelicerata</taxon>
        <taxon>Arachnida</taxon>
        <taxon>Araneae</taxon>
        <taxon>Araneomorphae</taxon>
        <taxon>Entelegynae</taxon>
        <taxon>Araneoidea</taxon>
        <taxon>Nephilidae</taxon>
        <taxon>Nephila</taxon>
    </lineage>
</organism>
<comment type="caution">
    <text evidence="1">The sequence shown here is derived from an EMBL/GenBank/DDBJ whole genome shotgun (WGS) entry which is preliminary data.</text>
</comment>
<gene>
    <name evidence="1" type="ORF">NPIL_32731</name>
</gene>
<proteinExistence type="predicted"/>
<reference evidence="1" key="1">
    <citation type="submission" date="2020-08" db="EMBL/GenBank/DDBJ databases">
        <title>Multicomponent nature underlies the extraordinary mechanical properties of spider dragline silk.</title>
        <authorList>
            <person name="Kono N."/>
            <person name="Nakamura H."/>
            <person name="Mori M."/>
            <person name="Yoshida Y."/>
            <person name="Ohtoshi R."/>
            <person name="Malay A.D."/>
            <person name="Moran D.A.P."/>
            <person name="Tomita M."/>
            <person name="Numata K."/>
            <person name="Arakawa K."/>
        </authorList>
    </citation>
    <scope>NUCLEOTIDE SEQUENCE</scope>
</reference>
<protein>
    <submittedName>
        <fullName evidence="1">Uncharacterized protein</fullName>
    </submittedName>
</protein>
<name>A0A8X6N8U7_NEPPI</name>
<dbReference type="EMBL" id="BMAW01055543">
    <property type="protein sequence ID" value="GFT01388.1"/>
    <property type="molecule type" value="Genomic_DNA"/>
</dbReference>
<evidence type="ECO:0000313" key="1">
    <source>
        <dbReference type="EMBL" id="GFT01388.1"/>
    </source>
</evidence>